<dbReference type="AlphaFoldDB" id="A0AAP0NI77"/>
<dbReference type="EMBL" id="JBBNAE010000007">
    <property type="protein sequence ID" value="KAK9109312.1"/>
    <property type="molecule type" value="Genomic_DNA"/>
</dbReference>
<name>A0AAP0NI77_9MAGN</name>
<proteinExistence type="predicted"/>
<protein>
    <submittedName>
        <fullName evidence="2">Uncharacterized protein</fullName>
    </submittedName>
</protein>
<feature type="compositionally biased region" description="Polar residues" evidence="1">
    <location>
        <begin position="54"/>
        <end position="67"/>
    </location>
</feature>
<dbReference type="Proteomes" id="UP001417504">
    <property type="component" value="Unassembled WGS sequence"/>
</dbReference>
<keyword evidence="3" id="KW-1185">Reference proteome</keyword>
<evidence type="ECO:0000256" key="1">
    <source>
        <dbReference type="SAM" id="MobiDB-lite"/>
    </source>
</evidence>
<sequence length="115" mass="11822">MVRLDTLRGRALSARETTASPSPSHHLKGHHQWRAPSEPKGKGGTSRPPPPNPTHLSANTERTTAFVQSAERGSLTQRASGSGEGGSVREGGGREGGDRGAPGGAFAPPPERGVG</sequence>
<feature type="region of interest" description="Disordered" evidence="1">
    <location>
        <begin position="1"/>
        <end position="115"/>
    </location>
</feature>
<organism evidence="2 3">
    <name type="scientific">Stephania japonica</name>
    <dbReference type="NCBI Taxonomy" id="461633"/>
    <lineage>
        <taxon>Eukaryota</taxon>
        <taxon>Viridiplantae</taxon>
        <taxon>Streptophyta</taxon>
        <taxon>Embryophyta</taxon>
        <taxon>Tracheophyta</taxon>
        <taxon>Spermatophyta</taxon>
        <taxon>Magnoliopsida</taxon>
        <taxon>Ranunculales</taxon>
        <taxon>Menispermaceae</taxon>
        <taxon>Menispermoideae</taxon>
        <taxon>Cissampelideae</taxon>
        <taxon>Stephania</taxon>
    </lineage>
</organism>
<gene>
    <name evidence="2" type="ORF">Sjap_017372</name>
</gene>
<comment type="caution">
    <text evidence="2">The sequence shown here is derived from an EMBL/GenBank/DDBJ whole genome shotgun (WGS) entry which is preliminary data.</text>
</comment>
<reference evidence="2 3" key="1">
    <citation type="submission" date="2024-01" db="EMBL/GenBank/DDBJ databases">
        <title>Genome assemblies of Stephania.</title>
        <authorList>
            <person name="Yang L."/>
        </authorList>
    </citation>
    <scope>NUCLEOTIDE SEQUENCE [LARGE SCALE GENOMIC DNA]</scope>
    <source>
        <strain evidence="2">QJT</strain>
        <tissue evidence="2">Leaf</tissue>
    </source>
</reference>
<accession>A0AAP0NI77</accession>
<evidence type="ECO:0000313" key="2">
    <source>
        <dbReference type="EMBL" id="KAK9109312.1"/>
    </source>
</evidence>
<evidence type="ECO:0000313" key="3">
    <source>
        <dbReference type="Proteomes" id="UP001417504"/>
    </source>
</evidence>